<dbReference type="Proteomes" id="UP000521748">
    <property type="component" value="Unassembled WGS sequence"/>
</dbReference>
<evidence type="ECO:0000313" key="1">
    <source>
        <dbReference type="EMBL" id="NYE96685.1"/>
    </source>
</evidence>
<evidence type="ECO:0008006" key="3">
    <source>
        <dbReference type="Google" id="ProtNLM"/>
    </source>
</evidence>
<gene>
    <name evidence="1" type="ORF">FHU41_002935</name>
</gene>
<sequence>MFVMTIDQRNSRKNDDLVPLLISQLAEVSTVLPFDRSTGDELQAVLSEAAAVVEASMLALRAGHWHIGIGVGQIGSPLPQTSREASGSAFIAAREAVEQAKKSGNRVPLAVRGAVPSKQVDAAEAVLRLLGGLVVARSAAEWRILDQLTPGVRGNQVEVATALQISPQAVSNAVRRSGWLEEWSGREAAALLLDLADRTVQEWS</sequence>
<name>A0A7Y9LW27_9MICC</name>
<dbReference type="AlphaFoldDB" id="A0A7Y9LW27"/>
<dbReference type="RefSeq" id="WP_179390308.1">
    <property type="nucleotide sequence ID" value="NZ_JACBYQ010000002.1"/>
</dbReference>
<dbReference type="EMBL" id="JACBYQ010000002">
    <property type="protein sequence ID" value="NYE96685.1"/>
    <property type="molecule type" value="Genomic_DNA"/>
</dbReference>
<keyword evidence="2" id="KW-1185">Reference proteome</keyword>
<comment type="caution">
    <text evidence="1">The sequence shown here is derived from an EMBL/GenBank/DDBJ whole genome shotgun (WGS) entry which is preliminary data.</text>
</comment>
<organism evidence="1 2">
    <name type="scientific">Psychromicrobium silvestre</name>
    <dbReference type="NCBI Taxonomy" id="1645614"/>
    <lineage>
        <taxon>Bacteria</taxon>
        <taxon>Bacillati</taxon>
        <taxon>Actinomycetota</taxon>
        <taxon>Actinomycetes</taxon>
        <taxon>Micrococcales</taxon>
        <taxon>Micrococcaceae</taxon>
        <taxon>Psychromicrobium</taxon>
    </lineage>
</organism>
<protein>
    <recommendedName>
        <fullName evidence="3">MarR family transcriptional regulator</fullName>
    </recommendedName>
</protein>
<proteinExistence type="predicted"/>
<evidence type="ECO:0000313" key="2">
    <source>
        <dbReference type="Proteomes" id="UP000521748"/>
    </source>
</evidence>
<reference evidence="1 2" key="1">
    <citation type="submission" date="2020-07" db="EMBL/GenBank/DDBJ databases">
        <title>Sequencing the genomes of 1000 actinobacteria strains.</title>
        <authorList>
            <person name="Klenk H.-P."/>
        </authorList>
    </citation>
    <scope>NUCLEOTIDE SEQUENCE [LARGE SCALE GENOMIC DNA]</scope>
    <source>
        <strain evidence="1 2">DSM 102047</strain>
    </source>
</reference>
<accession>A0A7Y9LW27</accession>